<dbReference type="RefSeq" id="XP_014145181.1">
    <property type="nucleotide sequence ID" value="XM_014289706.1"/>
</dbReference>
<proteinExistence type="predicted"/>
<organism evidence="1 2">
    <name type="scientific">Sphaeroforma arctica JP610</name>
    <dbReference type="NCBI Taxonomy" id="667725"/>
    <lineage>
        <taxon>Eukaryota</taxon>
        <taxon>Ichthyosporea</taxon>
        <taxon>Ichthyophonida</taxon>
        <taxon>Sphaeroforma</taxon>
    </lineage>
</organism>
<reference evidence="1 2" key="1">
    <citation type="submission" date="2011-02" db="EMBL/GenBank/DDBJ databases">
        <title>The Genome Sequence of Sphaeroforma arctica JP610.</title>
        <authorList>
            <consortium name="The Broad Institute Genome Sequencing Platform"/>
            <person name="Russ C."/>
            <person name="Cuomo C."/>
            <person name="Young S.K."/>
            <person name="Zeng Q."/>
            <person name="Gargeya S."/>
            <person name="Alvarado L."/>
            <person name="Berlin A."/>
            <person name="Chapman S.B."/>
            <person name="Chen Z."/>
            <person name="Freedman E."/>
            <person name="Gellesch M."/>
            <person name="Goldberg J."/>
            <person name="Griggs A."/>
            <person name="Gujja S."/>
            <person name="Heilman E."/>
            <person name="Heiman D."/>
            <person name="Howarth C."/>
            <person name="Mehta T."/>
            <person name="Neiman D."/>
            <person name="Pearson M."/>
            <person name="Roberts A."/>
            <person name="Saif S."/>
            <person name="Shea T."/>
            <person name="Shenoy N."/>
            <person name="Sisk P."/>
            <person name="Stolte C."/>
            <person name="Sykes S."/>
            <person name="White J."/>
            <person name="Yandava C."/>
            <person name="Burger G."/>
            <person name="Gray M.W."/>
            <person name="Holland P.W.H."/>
            <person name="King N."/>
            <person name="Lang F.B.F."/>
            <person name="Roger A.J."/>
            <person name="Ruiz-Trillo I."/>
            <person name="Haas B."/>
            <person name="Nusbaum C."/>
            <person name="Birren B."/>
        </authorList>
    </citation>
    <scope>NUCLEOTIDE SEQUENCE [LARGE SCALE GENOMIC DNA]</scope>
    <source>
        <strain evidence="1 2">JP610</strain>
    </source>
</reference>
<protein>
    <submittedName>
        <fullName evidence="1">Uncharacterized protein</fullName>
    </submittedName>
</protein>
<dbReference type="Proteomes" id="UP000054560">
    <property type="component" value="Unassembled WGS sequence"/>
</dbReference>
<sequence length="92" mass="10152">MDSKRSKKGSCPNWDTREFVCIKTQPTSYKASERERRASLMSEDLSLPQTVALHEATASYHAVLARMKASIPPVLFNGALGVVVGKVRSKTE</sequence>
<keyword evidence="2" id="KW-1185">Reference proteome</keyword>
<name>A0A0L0F3U9_9EUKA</name>
<accession>A0A0L0F3U9</accession>
<evidence type="ECO:0000313" key="2">
    <source>
        <dbReference type="Proteomes" id="UP000054560"/>
    </source>
</evidence>
<gene>
    <name evidence="1" type="ORF">SARC_16184</name>
</gene>
<dbReference type="AlphaFoldDB" id="A0A0L0F3U9"/>
<dbReference type="EMBL" id="KQ249134">
    <property type="protein sequence ID" value="KNC71279.1"/>
    <property type="molecule type" value="Genomic_DNA"/>
</dbReference>
<dbReference type="GeneID" id="25916688"/>
<evidence type="ECO:0000313" key="1">
    <source>
        <dbReference type="EMBL" id="KNC71279.1"/>
    </source>
</evidence>